<dbReference type="InterPro" id="IPR005467">
    <property type="entry name" value="His_kinase_dom"/>
</dbReference>
<gene>
    <name evidence="9" type="ORF">RM549_00715</name>
</gene>
<feature type="domain" description="Histidine kinase" evidence="6">
    <location>
        <begin position="413"/>
        <end position="625"/>
    </location>
</feature>
<dbReference type="InterPro" id="IPR003661">
    <property type="entry name" value="HisK_dim/P_dom"/>
</dbReference>
<evidence type="ECO:0000313" key="10">
    <source>
        <dbReference type="Proteomes" id="UP001261624"/>
    </source>
</evidence>
<dbReference type="EMBL" id="JAVRHM010000001">
    <property type="protein sequence ID" value="MDT0688289.1"/>
    <property type="molecule type" value="Genomic_DNA"/>
</dbReference>
<dbReference type="PRINTS" id="PR00344">
    <property type="entry name" value="BCTRLSENSOR"/>
</dbReference>
<dbReference type="PANTHER" id="PTHR43304:SF1">
    <property type="entry name" value="PAC DOMAIN-CONTAINING PROTEIN"/>
    <property type="match status" value="1"/>
</dbReference>
<evidence type="ECO:0000259" key="6">
    <source>
        <dbReference type="PROSITE" id="PS50109"/>
    </source>
</evidence>
<dbReference type="Pfam" id="PF02518">
    <property type="entry name" value="HATPase_c"/>
    <property type="match status" value="1"/>
</dbReference>
<dbReference type="Proteomes" id="UP001261624">
    <property type="component" value="Unassembled WGS sequence"/>
</dbReference>
<proteinExistence type="predicted"/>
<dbReference type="SMART" id="SM00091">
    <property type="entry name" value="PAS"/>
    <property type="match status" value="2"/>
</dbReference>
<dbReference type="InterPro" id="IPR035965">
    <property type="entry name" value="PAS-like_dom_sf"/>
</dbReference>
<dbReference type="Pfam" id="PF00512">
    <property type="entry name" value="HisKA"/>
    <property type="match status" value="1"/>
</dbReference>
<evidence type="ECO:0000313" key="9">
    <source>
        <dbReference type="EMBL" id="MDT0688289.1"/>
    </source>
</evidence>
<dbReference type="InterPro" id="IPR000700">
    <property type="entry name" value="PAS-assoc_C"/>
</dbReference>
<keyword evidence="3" id="KW-0597">Phosphoprotein</keyword>
<dbReference type="PROSITE" id="PS50109">
    <property type="entry name" value="HIS_KIN"/>
    <property type="match status" value="1"/>
</dbReference>
<feature type="domain" description="PAS" evidence="7">
    <location>
        <begin position="23"/>
        <end position="95"/>
    </location>
</feature>
<dbReference type="InterPro" id="IPR052162">
    <property type="entry name" value="Sensor_kinase/Photoreceptor"/>
</dbReference>
<dbReference type="InterPro" id="IPR036097">
    <property type="entry name" value="HisK_dim/P_sf"/>
</dbReference>
<dbReference type="SUPFAM" id="SSF55785">
    <property type="entry name" value="PYP-like sensor domain (PAS domain)"/>
    <property type="match status" value="3"/>
</dbReference>
<evidence type="ECO:0000256" key="5">
    <source>
        <dbReference type="ARBA" id="ARBA00022777"/>
    </source>
</evidence>
<dbReference type="Gene3D" id="3.30.450.20">
    <property type="entry name" value="PAS domain"/>
    <property type="match status" value="3"/>
</dbReference>
<dbReference type="InterPro" id="IPR013655">
    <property type="entry name" value="PAS_fold_3"/>
</dbReference>
<dbReference type="InterPro" id="IPR004358">
    <property type="entry name" value="Sig_transdc_His_kin-like_C"/>
</dbReference>
<dbReference type="CDD" id="cd00130">
    <property type="entry name" value="PAS"/>
    <property type="match status" value="2"/>
</dbReference>
<dbReference type="CDD" id="cd00082">
    <property type="entry name" value="HisKA"/>
    <property type="match status" value="1"/>
</dbReference>
<dbReference type="InterPro" id="IPR000014">
    <property type="entry name" value="PAS"/>
</dbReference>
<dbReference type="InterPro" id="IPR003594">
    <property type="entry name" value="HATPase_dom"/>
</dbReference>
<dbReference type="PROSITE" id="PS50113">
    <property type="entry name" value="PAC"/>
    <property type="match status" value="1"/>
</dbReference>
<dbReference type="NCBIfam" id="TIGR00229">
    <property type="entry name" value="sensory_box"/>
    <property type="match status" value="2"/>
</dbReference>
<evidence type="ECO:0000256" key="3">
    <source>
        <dbReference type="ARBA" id="ARBA00022553"/>
    </source>
</evidence>
<reference evidence="9 10" key="1">
    <citation type="submission" date="2023-09" db="EMBL/GenBank/DDBJ databases">
        <authorList>
            <person name="Rey-Velasco X."/>
        </authorList>
    </citation>
    <scope>NUCLEOTIDE SEQUENCE [LARGE SCALE GENOMIC DNA]</scope>
    <source>
        <strain evidence="9 10">F188</strain>
    </source>
</reference>
<dbReference type="SMART" id="SM00387">
    <property type="entry name" value="HATPase_c"/>
    <property type="match status" value="1"/>
</dbReference>
<dbReference type="EC" id="2.7.13.3" evidence="2"/>
<name>A0ABU3DXW5_9FLAO</name>
<dbReference type="SMART" id="SM00086">
    <property type="entry name" value="PAC"/>
    <property type="match status" value="2"/>
</dbReference>
<dbReference type="RefSeq" id="WP_311679686.1">
    <property type="nucleotide sequence ID" value="NZ_JAVRHM010000001.1"/>
</dbReference>
<organism evidence="9 10">
    <name type="scientific">Autumnicola patrickiae</name>
    <dbReference type="NCBI Taxonomy" id="3075591"/>
    <lineage>
        <taxon>Bacteria</taxon>
        <taxon>Pseudomonadati</taxon>
        <taxon>Bacteroidota</taxon>
        <taxon>Flavobacteriia</taxon>
        <taxon>Flavobacteriales</taxon>
        <taxon>Flavobacteriaceae</taxon>
        <taxon>Autumnicola</taxon>
    </lineage>
</organism>
<dbReference type="PROSITE" id="PS50112">
    <property type="entry name" value="PAS"/>
    <property type="match status" value="2"/>
</dbReference>
<dbReference type="Gene3D" id="3.30.565.10">
    <property type="entry name" value="Histidine kinase-like ATPase, C-terminal domain"/>
    <property type="match status" value="1"/>
</dbReference>
<comment type="caution">
    <text evidence="9">The sequence shown here is derived from an EMBL/GenBank/DDBJ whole genome shotgun (WGS) entry which is preliminary data.</text>
</comment>
<feature type="domain" description="PAC" evidence="8">
    <location>
        <begin position="99"/>
        <end position="151"/>
    </location>
</feature>
<dbReference type="InterPro" id="IPR001610">
    <property type="entry name" value="PAC"/>
</dbReference>
<evidence type="ECO:0000259" key="8">
    <source>
        <dbReference type="PROSITE" id="PS50113"/>
    </source>
</evidence>
<dbReference type="Pfam" id="PF08448">
    <property type="entry name" value="PAS_4"/>
    <property type="match status" value="1"/>
</dbReference>
<keyword evidence="4" id="KW-0808">Transferase</keyword>
<dbReference type="SMART" id="SM00388">
    <property type="entry name" value="HisKA"/>
    <property type="match status" value="1"/>
</dbReference>
<comment type="catalytic activity">
    <reaction evidence="1">
        <text>ATP + protein L-histidine = ADP + protein N-phospho-L-histidine.</text>
        <dbReference type="EC" id="2.7.13.3"/>
    </reaction>
</comment>
<evidence type="ECO:0000256" key="1">
    <source>
        <dbReference type="ARBA" id="ARBA00000085"/>
    </source>
</evidence>
<accession>A0ABU3DXW5</accession>
<dbReference type="PANTHER" id="PTHR43304">
    <property type="entry name" value="PHYTOCHROME-LIKE PROTEIN CPH1"/>
    <property type="match status" value="1"/>
</dbReference>
<keyword evidence="5" id="KW-0418">Kinase</keyword>
<dbReference type="InterPro" id="IPR036890">
    <property type="entry name" value="HATPase_C_sf"/>
</dbReference>
<evidence type="ECO:0000259" key="7">
    <source>
        <dbReference type="PROSITE" id="PS50112"/>
    </source>
</evidence>
<protein>
    <recommendedName>
        <fullName evidence="2">histidine kinase</fullName>
        <ecNumber evidence="2">2.7.13.3</ecNumber>
    </recommendedName>
</protein>
<sequence>MEVQCVGIDITDRVKAERSLKESNKRYELVSKATFDAIWDWDLKTGYLLWGESFQKLFGYVLETIAPNIDYWKDRIHPEDSERVIKSIYAAHEGRKNNWREEYKFKKANGEYAYVIDRGFIIRDKNKKALRMVGAMQDITENKKLRDLLDNASNLARIGSYELHLKKNSLYWSSIIKEIHELPQDFAPQYKDAVSFFKSGKDRNAMVKALGSAVEKNISFELELEIITAKGNERWVRIIGKPEFESGVCICINGSFQDIDKVKRGELEVLKASEEKEVILESIGDAFFALDKDWKVTYWNREAEKVLQTPKEHILGEELIKVFDIRNTSFETYFKKAVEENATQNFEAYFEGNRAWYEVNAYPAPNNVLSVYFKDVTDRKEANIKLLELNKSLKGYTEELVSANKGLEQFSYIVSHNLRAPLANILGLAELMGGEEYPQELRQNFLNELLNNVERLDHVIKDLNDILQVKVDLNAKKESVNLQSLVNTVESSIKNLMQLEQVQILTDFCVPEVKTIQSYLYSIFYNLIANSIKYRQPGLPPKIKIKSEKRDNSLIITFIDNGLGIDLSTKKDQVFGLYKRFHQHVEGKGMGLFMVKTQVEMLGGKITIDSEVNKGTIFEIEFDEL</sequence>
<dbReference type="Gene3D" id="1.10.287.130">
    <property type="match status" value="1"/>
</dbReference>
<evidence type="ECO:0000256" key="4">
    <source>
        <dbReference type="ARBA" id="ARBA00022679"/>
    </source>
</evidence>
<feature type="domain" description="PAS" evidence="7">
    <location>
        <begin position="272"/>
        <end position="345"/>
    </location>
</feature>
<dbReference type="SUPFAM" id="SSF47384">
    <property type="entry name" value="Homodimeric domain of signal transducing histidine kinase"/>
    <property type="match status" value="1"/>
</dbReference>
<dbReference type="SUPFAM" id="SSF55874">
    <property type="entry name" value="ATPase domain of HSP90 chaperone/DNA topoisomerase II/histidine kinase"/>
    <property type="match status" value="1"/>
</dbReference>
<dbReference type="InterPro" id="IPR013656">
    <property type="entry name" value="PAS_4"/>
</dbReference>
<evidence type="ECO:0000256" key="2">
    <source>
        <dbReference type="ARBA" id="ARBA00012438"/>
    </source>
</evidence>
<dbReference type="Pfam" id="PF08447">
    <property type="entry name" value="PAS_3"/>
    <property type="match status" value="1"/>
</dbReference>
<keyword evidence="10" id="KW-1185">Reference proteome</keyword>